<gene>
    <name evidence="2" type="ORF">DME_LOCUS8797</name>
</gene>
<evidence type="ECO:0000256" key="1">
    <source>
        <dbReference type="SAM" id="MobiDB-lite"/>
    </source>
</evidence>
<dbReference type="OrthoDB" id="5878041at2759"/>
<keyword evidence="4" id="KW-1185">Reference proteome</keyword>
<dbReference type="Proteomes" id="UP000038040">
    <property type="component" value="Unplaced"/>
</dbReference>
<feature type="compositionally biased region" description="Polar residues" evidence="1">
    <location>
        <begin position="203"/>
        <end position="213"/>
    </location>
</feature>
<feature type="region of interest" description="Disordered" evidence="1">
    <location>
        <begin position="243"/>
        <end position="278"/>
    </location>
</feature>
<dbReference type="Proteomes" id="UP000274756">
    <property type="component" value="Unassembled WGS sequence"/>
</dbReference>
<protein>
    <submittedName>
        <fullName evidence="5">PH domain-containing protein</fullName>
    </submittedName>
</protein>
<evidence type="ECO:0000313" key="3">
    <source>
        <dbReference type="Proteomes" id="UP000038040"/>
    </source>
</evidence>
<evidence type="ECO:0000313" key="5">
    <source>
        <dbReference type="WBParaSite" id="DME_0000499801-mRNA-1"/>
    </source>
</evidence>
<dbReference type="WBParaSite" id="DME_0000499801-mRNA-1">
    <property type="protein sequence ID" value="DME_0000499801-mRNA-1"/>
    <property type="gene ID" value="DME_0000499801"/>
</dbReference>
<evidence type="ECO:0000313" key="2">
    <source>
        <dbReference type="EMBL" id="VDN58824.1"/>
    </source>
</evidence>
<name>A0A0N4UCK1_DRAME</name>
<feature type="compositionally biased region" description="Basic and acidic residues" evidence="1">
    <location>
        <begin position="250"/>
        <end position="263"/>
    </location>
</feature>
<dbReference type="STRING" id="318479.A0A0N4UCK1"/>
<proteinExistence type="predicted"/>
<feature type="region of interest" description="Disordered" evidence="1">
    <location>
        <begin position="147"/>
        <end position="213"/>
    </location>
</feature>
<dbReference type="AlphaFoldDB" id="A0A0N4UCK1"/>
<dbReference type="EMBL" id="UYYG01001172">
    <property type="protein sequence ID" value="VDN58824.1"/>
    <property type="molecule type" value="Genomic_DNA"/>
</dbReference>
<sequence length="647" mass="72751">MSCFGKTSCCLFLDYGLSLPIDDHRMREAELFNRTADISINSSSPVLRSNESGILRNQLRFGRPHSGATRNSSGPSLLLKQAIANRINSENDQKFVKATGKALNTHKLTHCGQNNSDDLNGHSEISVRGDEMQQSIMANSAWYRDDEGRTGYKPKDWADKMRPQQNQVKKLDRNEEKISSSGYDKQQSLIFPEKSSFPRKTNKSNSPTTSNDFSTEISLIEQHKYDSNSDKASIDLPLVHQATKRVHSSLNKESRTPENHKEPQGILPQSREPTDSHSLEKILSTRSISSENTCKILSLHGDVSLDNGSRRLSLQSHKNVTFSDTVEINEIEMLQRDVNDCLDYYSDELEESDKNSIRFGTSQSPTISISDESLEEEFQTHIFKSFNSRNLSNIADLHSASDYSADVAQINDNSYHIDYDDNEYGLSLSTRTLVPESEFDLNTDLTSIQVETSMSGQYDNLSFRTNNSLTAGNSLISSIYDNMSQSSFSDNFSDNFYKSEENVIKLSKCGFESKEVQTDDSYPFKHSPLSGEISRQSSATIHLVPPDLINVATNQTAQATCIDSKISASMDKQQFNSNKEQRHLKHFLAQFGTNYMAKANFDSDGEEYPIDPSQNRKDSCASTLSRESILSVTSNRNESLITRNFNY</sequence>
<feature type="compositionally biased region" description="Basic and acidic residues" evidence="1">
    <location>
        <begin position="169"/>
        <end position="178"/>
    </location>
</feature>
<reference evidence="5" key="1">
    <citation type="submission" date="2017-02" db="UniProtKB">
        <authorList>
            <consortium name="WormBaseParasite"/>
        </authorList>
    </citation>
    <scope>IDENTIFICATION</scope>
</reference>
<feature type="compositionally biased region" description="Basic and acidic residues" evidence="1">
    <location>
        <begin position="147"/>
        <end position="162"/>
    </location>
</feature>
<reference evidence="2 4" key="2">
    <citation type="submission" date="2018-11" db="EMBL/GenBank/DDBJ databases">
        <authorList>
            <consortium name="Pathogen Informatics"/>
        </authorList>
    </citation>
    <scope>NUCLEOTIDE SEQUENCE [LARGE SCALE GENOMIC DNA]</scope>
</reference>
<accession>A0A0N4UCK1</accession>
<organism evidence="3 5">
    <name type="scientific">Dracunculus medinensis</name>
    <name type="common">Guinea worm</name>
    <dbReference type="NCBI Taxonomy" id="318479"/>
    <lineage>
        <taxon>Eukaryota</taxon>
        <taxon>Metazoa</taxon>
        <taxon>Ecdysozoa</taxon>
        <taxon>Nematoda</taxon>
        <taxon>Chromadorea</taxon>
        <taxon>Rhabditida</taxon>
        <taxon>Spirurina</taxon>
        <taxon>Dracunculoidea</taxon>
        <taxon>Dracunculidae</taxon>
        <taxon>Dracunculus</taxon>
    </lineage>
</organism>
<evidence type="ECO:0000313" key="4">
    <source>
        <dbReference type="Proteomes" id="UP000274756"/>
    </source>
</evidence>
<feature type="compositionally biased region" description="Polar residues" evidence="1">
    <location>
        <begin position="179"/>
        <end position="189"/>
    </location>
</feature>